<evidence type="ECO:0000256" key="2">
    <source>
        <dbReference type="ARBA" id="ARBA00022692"/>
    </source>
</evidence>
<dbReference type="PANTHER" id="PTHR31204:SF1">
    <property type="entry name" value="SIGMA INTRACELLULAR RECEPTOR 2"/>
    <property type="match status" value="1"/>
</dbReference>
<name>A0A316VHQ3_9BASI</name>
<gene>
    <name evidence="8" type="ORF">FA14DRAFT_10714</name>
</gene>
<dbReference type="EMBL" id="KZ819602">
    <property type="protein sequence ID" value="PWN37169.1"/>
    <property type="molecule type" value="Genomic_DNA"/>
</dbReference>
<comment type="subcellular location">
    <subcellularLocation>
        <location evidence="1">Membrane</location>
        <topology evidence="1">Multi-pass membrane protein</topology>
    </subcellularLocation>
</comment>
<dbReference type="STRING" id="1280837.A0A316VHQ3"/>
<dbReference type="InterPro" id="IPR033118">
    <property type="entry name" value="EXPERA"/>
</dbReference>
<evidence type="ECO:0000256" key="6">
    <source>
        <dbReference type="SAM" id="Phobius"/>
    </source>
</evidence>
<dbReference type="InterPro" id="IPR051987">
    <property type="entry name" value="Sigma-2_receptor-like"/>
</dbReference>
<protein>
    <recommendedName>
        <fullName evidence="7">EXPERA domain-containing protein</fullName>
    </recommendedName>
</protein>
<evidence type="ECO:0000259" key="7">
    <source>
        <dbReference type="PROSITE" id="PS51751"/>
    </source>
</evidence>
<dbReference type="RefSeq" id="XP_025357471.1">
    <property type="nucleotide sequence ID" value="XM_025495797.1"/>
</dbReference>
<dbReference type="PROSITE" id="PS51751">
    <property type="entry name" value="EXPERA"/>
    <property type="match status" value="1"/>
</dbReference>
<dbReference type="GeneID" id="37017578"/>
<dbReference type="GO" id="GO:0016020">
    <property type="term" value="C:membrane"/>
    <property type="evidence" value="ECO:0007669"/>
    <property type="project" value="UniProtKB-SubCell"/>
</dbReference>
<evidence type="ECO:0000256" key="4">
    <source>
        <dbReference type="ARBA" id="ARBA00023136"/>
    </source>
</evidence>
<keyword evidence="9" id="KW-1185">Reference proteome</keyword>
<keyword evidence="3 5" id="KW-1133">Transmembrane helix</keyword>
<feature type="transmembrane region" description="Helical" evidence="6">
    <location>
        <begin position="75"/>
        <end position="101"/>
    </location>
</feature>
<proteinExistence type="predicted"/>
<evidence type="ECO:0000256" key="5">
    <source>
        <dbReference type="PROSITE-ProRule" id="PRU01087"/>
    </source>
</evidence>
<evidence type="ECO:0000256" key="3">
    <source>
        <dbReference type="ARBA" id="ARBA00022989"/>
    </source>
</evidence>
<reference evidence="8 9" key="1">
    <citation type="journal article" date="2018" name="Mol. Biol. Evol.">
        <title>Broad Genomic Sampling Reveals a Smut Pathogenic Ancestry of the Fungal Clade Ustilaginomycotina.</title>
        <authorList>
            <person name="Kijpornyongpan T."/>
            <person name="Mondo S.J."/>
            <person name="Barry K."/>
            <person name="Sandor L."/>
            <person name="Lee J."/>
            <person name="Lipzen A."/>
            <person name="Pangilinan J."/>
            <person name="LaButti K."/>
            <person name="Hainaut M."/>
            <person name="Henrissat B."/>
            <person name="Grigoriev I.V."/>
            <person name="Spatafora J.W."/>
            <person name="Aime M.C."/>
        </authorList>
    </citation>
    <scope>NUCLEOTIDE SEQUENCE [LARGE SCALE GENOMIC DNA]</scope>
    <source>
        <strain evidence="8 9">MCA 3882</strain>
    </source>
</reference>
<dbReference type="OrthoDB" id="433124at2759"/>
<organism evidence="8 9">
    <name type="scientific">Meira miltonrushii</name>
    <dbReference type="NCBI Taxonomy" id="1280837"/>
    <lineage>
        <taxon>Eukaryota</taxon>
        <taxon>Fungi</taxon>
        <taxon>Dikarya</taxon>
        <taxon>Basidiomycota</taxon>
        <taxon>Ustilaginomycotina</taxon>
        <taxon>Exobasidiomycetes</taxon>
        <taxon>Exobasidiales</taxon>
        <taxon>Brachybasidiaceae</taxon>
        <taxon>Meira</taxon>
    </lineage>
</organism>
<dbReference type="InParanoid" id="A0A316VHQ3"/>
<dbReference type="PANTHER" id="PTHR31204">
    <property type="entry name" value="SIGMA INTRACELLULAR RECEPTOR 2"/>
    <property type="match status" value="1"/>
</dbReference>
<dbReference type="AlphaFoldDB" id="A0A316VHQ3"/>
<feature type="transmembrane region" description="Helical" evidence="6">
    <location>
        <begin position="16"/>
        <end position="34"/>
    </location>
</feature>
<evidence type="ECO:0000313" key="8">
    <source>
        <dbReference type="EMBL" id="PWN37169.1"/>
    </source>
</evidence>
<feature type="domain" description="EXPERA" evidence="7">
    <location>
        <begin position="16"/>
        <end position="131"/>
    </location>
</feature>
<dbReference type="Proteomes" id="UP000245771">
    <property type="component" value="Unassembled WGS sequence"/>
</dbReference>
<evidence type="ECO:0000256" key="1">
    <source>
        <dbReference type="ARBA" id="ARBA00004141"/>
    </source>
</evidence>
<accession>A0A316VHQ3</accession>
<dbReference type="GO" id="GO:0005783">
    <property type="term" value="C:endoplasmic reticulum"/>
    <property type="evidence" value="ECO:0007669"/>
    <property type="project" value="TreeGrafter"/>
</dbReference>
<dbReference type="Pfam" id="PF05241">
    <property type="entry name" value="EBP"/>
    <property type="match status" value="1"/>
</dbReference>
<sequence length="131" mass="15310">MSSASISSKPLLKRPLDLFYITYFTFNVITFLFIDGQNFYPSELVPEALKRVVQDYLKDSGDPFVLALRAHDRQYIWFATSMWSSLVFQNPVYLLSIWGLLKDEKRIYPIMASYGMLGEFAVSQEYSDWIH</sequence>
<evidence type="ECO:0000313" key="9">
    <source>
        <dbReference type="Proteomes" id="UP000245771"/>
    </source>
</evidence>
<keyword evidence="2 5" id="KW-0812">Transmembrane</keyword>
<keyword evidence="4 5" id="KW-0472">Membrane</keyword>